<dbReference type="InterPro" id="IPR016055">
    <property type="entry name" value="A-D-PHexomutase_a/b/a-I/II/III"/>
</dbReference>
<dbReference type="SUPFAM" id="SSF53738">
    <property type="entry name" value="Phosphoglucomutase, first 3 domains"/>
    <property type="match status" value="3"/>
</dbReference>
<dbReference type="InterPro" id="IPR050060">
    <property type="entry name" value="Phosphoglucosamine_mutase"/>
</dbReference>
<dbReference type="FunFam" id="3.40.120.10:FF:000010">
    <property type="entry name" value="phosphomannomutase/phosphoglucomutase isoform X1"/>
    <property type="match status" value="1"/>
</dbReference>
<gene>
    <name evidence="7" type="ORF">GGC33_09255</name>
</gene>
<accession>A0A844GRG4</accession>
<comment type="cofactor">
    <cofactor evidence="1">
        <name>Mg(2+)</name>
        <dbReference type="ChEBI" id="CHEBI:18420"/>
    </cofactor>
</comment>
<feature type="domain" description="Alpha-D-phosphohexomutase alpha/beta/alpha" evidence="5">
    <location>
        <begin position="173"/>
        <end position="277"/>
    </location>
</feature>
<dbReference type="Proteomes" id="UP000437131">
    <property type="component" value="Unassembled WGS sequence"/>
</dbReference>
<evidence type="ECO:0000256" key="3">
    <source>
        <dbReference type="ARBA" id="ARBA00022553"/>
    </source>
</evidence>
<dbReference type="PANTHER" id="PTHR42946">
    <property type="entry name" value="PHOSPHOHEXOSE MUTASE"/>
    <property type="match status" value="1"/>
</dbReference>
<dbReference type="InterPro" id="IPR005844">
    <property type="entry name" value="A-D-PHexomutase_a/b/a-I"/>
</dbReference>
<reference evidence="7 8" key="1">
    <citation type="submission" date="2019-11" db="EMBL/GenBank/DDBJ databases">
        <title>Isolation of a new High Light Tolerant Cyanobacteria.</title>
        <authorList>
            <person name="Dobson Z."/>
            <person name="Vaughn N."/>
            <person name="Vaughn M."/>
            <person name="Fromme P."/>
            <person name="Mazor Y."/>
        </authorList>
    </citation>
    <scope>NUCLEOTIDE SEQUENCE [LARGE SCALE GENOMIC DNA]</scope>
    <source>
        <strain evidence="7 8">0216</strain>
    </source>
</reference>
<evidence type="ECO:0000256" key="2">
    <source>
        <dbReference type="ARBA" id="ARBA00010231"/>
    </source>
</evidence>
<evidence type="ECO:0000256" key="1">
    <source>
        <dbReference type="ARBA" id="ARBA00001946"/>
    </source>
</evidence>
<dbReference type="PRINTS" id="PR00509">
    <property type="entry name" value="PGMPMM"/>
</dbReference>
<dbReference type="Gene3D" id="3.40.120.10">
    <property type="entry name" value="Alpha-D-Glucose-1,6-Bisphosphate, subunit A, domain 3"/>
    <property type="match status" value="3"/>
</dbReference>
<dbReference type="AlphaFoldDB" id="A0A844GRG4"/>
<protein>
    <submittedName>
        <fullName evidence="7">Phosphomannomutase/phosphoglucomutase</fullName>
    </submittedName>
</protein>
<evidence type="ECO:0000313" key="7">
    <source>
        <dbReference type="EMBL" id="MTF39114.1"/>
    </source>
</evidence>
<dbReference type="Pfam" id="PF02879">
    <property type="entry name" value="PGM_PMM_II"/>
    <property type="match status" value="1"/>
</dbReference>
<organism evidence="7 8">
    <name type="scientific">Cyanobacterium aponinum 0216</name>
    <dbReference type="NCBI Taxonomy" id="2676140"/>
    <lineage>
        <taxon>Bacteria</taxon>
        <taxon>Bacillati</taxon>
        <taxon>Cyanobacteriota</taxon>
        <taxon>Cyanophyceae</taxon>
        <taxon>Oscillatoriophycideae</taxon>
        <taxon>Chroococcales</taxon>
        <taxon>Geminocystaceae</taxon>
        <taxon>Cyanobacterium</taxon>
    </lineage>
</organism>
<feature type="domain" description="Alpha-D-phosphohexomutase alpha/beta/alpha" evidence="4">
    <location>
        <begin position="8"/>
        <end position="149"/>
    </location>
</feature>
<evidence type="ECO:0000313" key="8">
    <source>
        <dbReference type="Proteomes" id="UP000437131"/>
    </source>
</evidence>
<dbReference type="Pfam" id="PF02880">
    <property type="entry name" value="PGM_PMM_III"/>
    <property type="match status" value="1"/>
</dbReference>
<dbReference type="PANTHER" id="PTHR42946:SF1">
    <property type="entry name" value="PHOSPHOGLUCOMUTASE (ALPHA-D-GLUCOSE-1,6-BISPHOSPHATE-DEPENDENT)"/>
    <property type="match status" value="1"/>
</dbReference>
<evidence type="ECO:0000259" key="4">
    <source>
        <dbReference type="Pfam" id="PF02878"/>
    </source>
</evidence>
<dbReference type="GO" id="GO:0004615">
    <property type="term" value="F:phosphomannomutase activity"/>
    <property type="evidence" value="ECO:0007669"/>
    <property type="project" value="TreeGrafter"/>
</dbReference>
<comment type="similarity">
    <text evidence="2">Belongs to the phosphohexose mutase family.</text>
</comment>
<evidence type="ECO:0000259" key="5">
    <source>
        <dbReference type="Pfam" id="PF02879"/>
    </source>
</evidence>
<dbReference type="CDD" id="cd03089">
    <property type="entry name" value="PMM_PGM"/>
    <property type="match status" value="1"/>
</dbReference>
<comment type="caution">
    <text evidence="7">The sequence shown here is derived from an EMBL/GenBank/DDBJ whole genome shotgun (WGS) entry which is preliminary data.</text>
</comment>
<dbReference type="InterPro" id="IPR005845">
    <property type="entry name" value="A-D-PHexomutase_a/b/a-II"/>
</dbReference>
<dbReference type="InterPro" id="IPR005846">
    <property type="entry name" value="A-D-PHexomutase_a/b/a-III"/>
</dbReference>
<dbReference type="RefSeq" id="WP_155083855.1">
    <property type="nucleotide sequence ID" value="NZ_WMIA01000010.1"/>
</dbReference>
<dbReference type="Gene3D" id="3.30.310.50">
    <property type="entry name" value="Alpha-D-phosphohexomutase, C-terminal domain"/>
    <property type="match status" value="1"/>
</dbReference>
<name>A0A844GRG4_9CHRO</name>
<dbReference type="GO" id="GO:0005975">
    <property type="term" value="P:carbohydrate metabolic process"/>
    <property type="evidence" value="ECO:0007669"/>
    <property type="project" value="InterPro"/>
</dbReference>
<dbReference type="Pfam" id="PF02878">
    <property type="entry name" value="PGM_PMM_I"/>
    <property type="match status" value="1"/>
</dbReference>
<sequence>MVNWQKLQNGSDIRGVALEGIEGEEVNLTPEVVKTLGKAFTQWLQQKTEKKLNQLVISIGRDSRLSGEVLAQAVTLGITSLGAKVLNFDLCSTPAMFMSCITEGFNCDGAIMLTASHLPFNRNGLKFFTPDGGLEKQNIADILAIAEKNVFLETDEEGKVENHDFISVYSNLFVEKIRSHVNHPQHFEQPLKGLKIIVDAGNGAGGFYAEKVLKPLGADITGSQFLEPDGNFPNHIPNPENKEAMASIAQAVIDNQADFGIIFDTDVDRSAAVDSQGKELNRNRLIALISSIILKEHPRSTIVTDSITSDGLTKFIEDLGGKHHRFKRGYKNVINESLRLNKVGEESWVAIETSGHAALKENYFLDDGAYLVTKLLIELAKLRLKGQNLTDLISNLIEPIESEEFRLKINVEDFQNYGNNVIDKLGFYVENQADWEIVTPNYEGIRVRCSSPEEQGWFLLRLSLHDPVIPLNIETNVQEGVNKIASRLTVFFQEFSHLDLSVFDNSGFKGSEC</sequence>
<proteinExistence type="inferred from homology"/>
<dbReference type="EMBL" id="WMIA01000010">
    <property type="protein sequence ID" value="MTF39114.1"/>
    <property type="molecule type" value="Genomic_DNA"/>
</dbReference>
<evidence type="ECO:0000259" key="6">
    <source>
        <dbReference type="Pfam" id="PF02880"/>
    </source>
</evidence>
<feature type="domain" description="Alpha-D-phosphohexomutase alpha/beta/alpha" evidence="6">
    <location>
        <begin position="282"/>
        <end position="398"/>
    </location>
</feature>
<keyword evidence="3" id="KW-0597">Phosphoprotein</keyword>
<dbReference type="InterPro" id="IPR005841">
    <property type="entry name" value="Alpha-D-phosphohexomutase_SF"/>
</dbReference>